<protein>
    <submittedName>
        <fullName evidence="4">SDR family NAD(P)-dependent oxidoreductase</fullName>
    </submittedName>
</protein>
<proteinExistence type="inferred from homology"/>
<comment type="similarity">
    <text evidence="1">Belongs to the short-chain dehydrogenases/reductases (SDR) family.</text>
</comment>
<name>A0ABU7FCJ0_9ACTN</name>
<dbReference type="InterPro" id="IPR020904">
    <property type="entry name" value="Sc_DH/Rdtase_CS"/>
</dbReference>
<feature type="region of interest" description="Disordered" evidence="3">
    <location>
        <begin position="135"/>
        <end position="157"/>
    </location>
</feature>
<dbReference type="PRINTS" id="PR00081">
    <property type="entry name" value="GDHRDH"/>
</dbReference>
<dbReference type="PANTHER" id="PTHR44196:SF2">
    <property type="entry name" value="SHORT-CHAIN DEHYDROGENASE-RELATED"/>
    <property type="match status" value="1"/>
</dbReference>
<evidence type="ECO:0000313" key="4">
    <source>
        <dbReference type="EMBL" id="MED7821629.1"/>
    </source>
</evidence>
<keyword evidence="2" id="KW-0560">Oxidoreductase</keyword>
<dbReference type="RefSeq" id="WP_329505784.1">
    <property type="nucleotide sequence ID" value="NZ_JAYWVC010000012.1"/>
</dbReference>
<gene>
    <name evidence="4" type="ORF">VXC91_06440</name>
</gene>
<comment type="caution">
    <text evidence="4">The sequence shown here is derived from an EMBL/GenBank/DDBJ whole genome shotgun (WGS) entry which is preliminary data.</text>
</comment>
<dbReference type="Gene3D" id="3.40.50.720">
    <property type="entry name" value="NAD(P)-binding Rossmann-like Domain"/>
    <property type="match status" value="1"/>
</dbReference>
<dbReference type="EMBL" id="JAYWVC010000012">
    <property type="protein sequence ID" value="MED7821629.1"/>
    <property type="molecule type" value="Genomic_DNA"/>
</dbReference>
<dbReference type="InterPro" id="IPR002347">
    <property type="entry name" value="SDR_fam"/>
</dbReference>
<accession>A0ABU7FCJ0</accession>
<sequence length="157" mass="16696">MWLSRLTFAENGSGSLVHVSSIGAFRAPPGGAAYAASKAYVPHFSRALQQEVAHSGIRVRVVLPGPVRTEFFEAAGTVSSMFPDESFIDGDDPVRAALSGLDQGEPVCMPMLPDRAAWEEVAALGDAAGLHGVWLPRPRRNSSTPREPPATLGNHHV</sequence>
<dbReference type="PANTHER" id="PTHR44196">
    <property type="entry name" value="DEHYDROGENASE/REDUCTASE SDR FAMILY MEMBER 7B"/>
    <property type="match status" value="1"/>
</dbReference>
<evidence type="ECO:0000256" key="1">
    <source>
        <dbReference type="ARBA" id="ARBA00006484"/>
    </source>
</evidence>
<dbReference type="InterPro" id="IPR036291">
    <property type="entry name" value="NAD(P)-bd_dom_sf"/>
</dbReference>
<dbReference type="Pfam" id="PF00106">
    <property type="entry name" value="adh_short"/>
    <property type="match status" value="1"/>
</dbReference>
<dbReference type="PROSITE" id="PS00061">
    <property type="entry name" value="ADH_SHORT"/>
    <property type="match status" value="1"/>
</dbReference>
<organism evidence="4 5">
    <name type="scientific">Streptomyces chiangmaiensis</name>
    <dbReference type="NCBI Taxonomy" id="766497"/>
    <lineage>
        <taxon>Bacteria</taxon>
        <taxon>Bacillati</taxon>
        <taxon>Actinomycetota</taxon>
        <taxon>Actinomycetes</taxon>
        <taxon>Kitasatosporales</taxon>
        <taxon>Streptomycetaceae</taxon>
        <taxon>Streptomyces</taxon>
    </lineage>
</organism>
<evidence type="ECO:0000313" key="5">
    <source>
        <dbReference type="Proteomes" id="UP001333996"/>
    </source>
</evidence>
<reference evidence="4" key="1">
    <citation type="submission" date="2024-01" db="EMBL/GenBank/DDBJ databases">
        <title>First draft genome sequence data of TA4-1, the type strain of Gram-positive actinobacterium Streptomyces chiangmaiensis.</title>
        <authorList>
            <person name="Yasawong M."/>
            <person name="Nantapong N."/>
        </authorList>
    </citation>
    <scope>NUCLEOTIDE SEQUENCE</scope>
    <source>
        <strain evidence="4">TA4-1</strain>
    </source>
</reference>
<keyword evidence="5" id="KW-1185">Reference proteome</keyword>
<dbReference type="SUPFAM" id="SSF51735">
    <property type="entry name" value="NAD(P)-binding Rossmann-fold domains"/>
    <property type="match status" value="1"/>
</dbReference>
<evidence type="ECO:0000256" key="2">
    <source>
        <dbReference type="ARBA" id="ARBA00023002"/>
    </source>
</evidence>
<dbReference type="Proteomes" id="UP001333996">
    <property type="component" value="Unassembled WGS sequence"/>
</dbReference>
<evidence type="ECO:0000256" key="3">
    <source>
        <dbReference type="SAM" id="MobiDB-lite"/>
    </source>
</evidence>